<organism evidence="2 3">
    <name type="scientific">Candidatus Sulfotelmatobacter kueseliae</name>
    <dbReference type="NCBI Taxonomy" id="2042962"/>
    <lineage>
        <taxon>Bacteria</taxon>
        <taxon>Pseudomonadati</taxon>
        <taxon>Acidobacteriota</taxon>
        <taxon>Terriglobia</taxon>
        <taxon>Terriglobales</taxon>
        <taxon>Candidatus Korobacteraceae</taxon>
        <taxon>Candidatus Sulfotelmatobacter</taxon>
    </lineage>
</organism>
<feature type="region of interest" description="Disordered" evidence="1">
    <location>
        <begin position="23"/>
        <end position="62"/>
    </location>
</feature>
<evidence type="ECO:0000313" key="2">
    <source>
        <dbReference type="EMBL" id="SPF35893.1"/>
    </source>
</evidence>
<evidence type="ECO:0000256" key="1">
    <source>
        <dbReference type="SAM" id="MobiDB-lite"/>
    </source>
</evidence>
<evidence type="ECO:0000313" key="3">
    <source>
        <dbReference type="Proteomes" id="UP000238701"/>
    </source>
</evidence>
<accession>A0A2U3K8C7</accession>
<reference evidence="3" key="1">
    <citation type="submission" date="2018-02" db="EMBL/GenBank/DDBJ databases">
        <authorList>
            <person name="Hausmann B."/>
        </authorList>
    </citation>
    <scope>NUCLEOTIDE SEQUENCE [LARGE SCALE GENOMIC DNA]</scope>
    <source>
        <strain evidence="3">Peat soil MAG SbA1</strain>
    </source>
</reference>
<name>A0A2U3K8C7_9BACT</name>
<feature type="compositionally biased region" description="Basic and acidic residues" evidence="1">
    <location>
        <begin position="51"/>
        <end position="62"/>
    </location>
</feature>
<dbReference type="EMBL" id="OMOD01000054">
    <property type="protein sequence ID" value="SPF35893.1"/>
    <property type="molecule type" value="Genomic_DNA"/>
</dbReference>
<protein>
    <submittedName>
        <fullName evidence="2">Uncharacterized protein</fullName>
    </submittedName>
</protein>
<proteinExistence type="predicted"/>
<dbReference type="AlphaFoldDB" id="A0A2U3K8C7"/>
<sequence length="62" mass="6842">MTAPLALASFLIPPVLARPVTPLNFPRDSRREDGNACETRIPLPPKLPSRHGTESYETETRG</sequence>
<gene>
    <name evidence="2" type="ORF">SBA1_1470007</name>
</gene>
<dbReference type="Proteomes" id="UP000238701">
    <property type="component" value="Unassembled WGS sequence"/>
</dbReference>